<gene>
    <name evidence="3" type="ORF">EBM89_13695</name>
</gene>
<dbReference type="EMBL" id="RFFI01000077">
    <property type="protein sequence ID" value="RMI08639.1"/>
    <property type="molecule type" value="Genomic_DNA"/>
</dbReference>
<keyword evidence="2" id="KW-0812">Transmembrane</keyword>
<organism evidence="3 4">
    <name type="scientific">Cellulomonas triticagri</name>
    <dbReference type="NCBI Taxonomy" id="2483352"/>
    <lineage>
        <taxon>Bacteria</taxon>
        <taxon>Bacillati</taxon>
        <taxon>Actinomycetota</taxon>
        <taxon>Actinomycetes</taxon>
        <taxon>Micrococcales</taxon>
        <taxon>Cellulomonadaceae</taxon>
        <taxon>Cellulomonas</taxon>
    </lineage>
</organism>
<dbReference type="Proteomes" id="UP000269289">
    <property type="component" value="Unassembled WGS sequence"/>
</dbReference>
<evidence type="ECO:0008006" key="5">
    <source>
        <dbReference type="Google" id="ProtNLM"/>
    </source>
</evidence>
<evidence type="ECO:0000256" key="1">
    <source>
        <dbReference type="SAM" id="MobiDB-lite"/>
    </source>
</evidence>
<sequence length="139" mass="14468">MSAEHATARVSAPRVRPRSAPATSAPAPRPRLRVVRPPAQARTHVPFVVTCMAILAGALLSALLLNTQLAAGAYETRTMDVRLAELARSEQQLSAEIDANKSPAQLAARATELGMQPAGATGWLRLADGTVSGGVEPAP</sequence>
<dbReference type="AlphaFoldDB" id="A0A3M2J5F2"/>
<feature type="region of interest" description="Disordered" evidence="1">
    <location>
        <begin position="1"/>
        <end position="30"/>
    </location>
</feature>
<evidence type="ECO:0000256" key="2">
    <source>
        <dbReference type="SAM" id="Phobius"/>
    </source>
</evidence>
<name>A0A3M2J5F2_9CELL</name>
<feature type="transmembrane region" description="Helical" evidence="2">
    <location>
        <begin position="45"/>
        <end position="65"/>
    </location>
</feature>
<feature type="compositionally biased region" description="Low complexity" evidence="1">
    <location>
        <begin position="8"/>
        <end position="26"/>
    </location>
</feature>
<accession>A0A3M2J5F2</accession>
<protein>
    <recommendedName>
        <fullName evidence="5">Cell division protein FtsL</fullName>
    </recommendedName>
</protein>
<keyword evidence="2" id="KW-0472">Membrane</keyword>
<evidence type="ECO:0000313" key="4">
    <source>
        <dbReference type="Proteomes" id="UP000269289"/>
    </source>
</evidence>
<reference evidence="3 4" key="1">
    <citation type="submission" date="2018-10" db="EMBL/GenBank/DDBJ databases">
        <title>Isolation, diversity and antifungal activity of actinobacteria from wheat.</title>
        <authorList>
            <person name="Han C."/>
        </authorList>
    </citation>
    <scope>NUCLEOTIDE SEQUENCE [LARGE SCALE GENOMIC DNA]</scope>
    <source>
        <strain evidence="3 4">NEAU-YY56</strain>
    </source>
</reference>
<keyword evidence="4" id="KW-1185">Reference proteome</keyword>
<keyword evidence="2" id="KW-1133">Transmembrane helix</keyword>
<dbReference type="OrthoDB" id="5148572at2"/>
<proteinExistence type="predicted"/>
<evidence type="ECO:0000313" key="3">
    <source>
        <dbReference type="EMBL" id="RMI08639.1"/>
    </source>
</evidence>
<dbReference type="RefSeq" id="WP_122149978.1">
    <property type="nucleotide sequence ID" value="NZ_RFFI01000077.1"/>
</dbReference>
<comment type="caution">
    <text evidence="3">The sequence shown here is derived from an EMBL/GenBank/DDBJ whole genome shotgun (WGS) entry which is preliminary data.</text>
</comment>